<keyword evidence="4" id="KW-1185">Reference proteome</keyword>
<keyword evidence="2" id="KW-0812">Transmembrane</keyword>
<gene>
    <name evidence="3" type="ORF">STAS_11657</name>
</gene>
<keyword evidence="2" id="KW-1133">Transmembrane helix</keyword>
<dbReference type="AlphaFoldDB" id="A0A5A7PRE5"/>
<keyword evidence="2" id="KW-0472">Membrane</keyword>
<comment type="caution">
    <text evidence="3">The sequence shown here is derived from an EMBL/GenBank/DDBJ whole genome shotgun (WGS) entry which is preliminary data.</text>
</comment>
<evidence type="ECO:0000256" key="1">
    <source>
        <dbReference type="SAM" id="MobiDB-lite"/>
    </source>
</evidence>
<feature type="transmembrane region" description="Helical" evidence="2">
    <location>
        <begin position="206"/>
        <end position="224"/>
    </location>
</feature>
<sequence>MVGLIFVLTIELRVIHPYLISFIRTLRNRAINPRAGDPLEIGDDDGLTAPGEGPLPRSGLRLTDEARSLPPPPLVLPGRPLLLQPFEHLRHLPVHALLVLHHTLNQIPEKLRHRDNPFTTAILLLLLLLPSLPFLFGPQRFVYGFELAEVGQAVVGYFVGHGFRRNLIPEGSGWLFNTSRILLILPTSLFLKALTLMEQATVTGSLFINNATLFLTIIFINIVCRANLVEAELEVQGREIGRIVVVGLRREEVGRVEEEAVAVDLVGKMGRVQNRVAVVGG</sequence>
<evidence type="ECO:0000313" key="3">
    <source>
        <dbReference type="EMBL" id="GER35380.1"/>
    </source>
</evidence>
<accession>A0A5A7PRE5</accession>
<proteinExistence type="predicted"/>
<dbReference type="EMBL" id="BKCP01004961">
    <property type="protein sequence ID" value="GER35380.1"/>
    <property type="molecule type" value="Genomic_DNA"/>
</dbReference>
<name>A0A5A7PRE5_STRAF</name>
<organism evidence="3 4">
    <name type="scientific">Striga asiatica</name>
    <name type="common">Asiatic witchweed</name>
    <name type="synonym">Buchnera asiatica</name>
    <dbReference type="NCBI Taxonomy" id="4170"/>
    <lineage>
        <taxon>Eukaryota</taxon>
        <taxon>Viridiplantae</taxon>
        <taxon>Streptophyta</taxon>
        <taxon>Embryophyta</taxon>
        <taxon>Tracheophyta</taxon>
        <taxon>Spermatophyta</taxon>
        <taxon>Magnoliopsida</taxon>
        <taxon>eudicotyledons</taxon>
        <taxon>Gunneridae</taxon>
        <taxon>Pentapetalae</taxon>
        <taxon>asterids</taxon>
        <taxon>lamiids</taxon>
        <taxon>Lamiales</taxon>
        <taxon>Orobanchaceae</taxon>
        <taxon>Buchnereae</taxon>
        <taxon>Striga</taxon>
    </lineage>
</organism>
<reference evidence="4" key="1">
    <citation type="journal article" date="2019" name="Curr. Biol.">
        <title>Genome Sequence of Striga asiatica Provides Insight into the Evolution of Plant Parasitism.</title>
        <authorList>
            <person name="Yoshida S."/>
            <person name="Kim S."/>
            <person name="Wafula E.K."/>
            <person name="Tanskanen J."/>
            <person name="Kim Y.M."/>
            <person name="Honaas L."/>
            <person name="Yang Z."/>
            <person name="Spallek T."/>
            <person name="Conn C.E."/>
            <person name="Ichihashi Y."/>
            <person name="Cheong K."/>
            <person name="Cui S."/>
            <person name="Der J.P."/>
            <person name="Gundlach H."/>
            <person name="Jiao Y."/>
            <person name="Hori C."/>
            <person name="Ishida J.K."/>
            <person name="Kasahara H."/>
            <person name="Kiba T."/>
            <person name="Kim M.S."/>
            <person name="Koo N."/>
            <person name="Laohavisit A."/>
            <person name="Lee Y.H."/>
            <person name="Lumba S."/>
            <person name="McCourt P."/>
            <person name="Mortimer J.C."/>
            <person name="Mutuku J.M."/>
            <person name="Nomura T."/>
            <person name="Sasaki-Sekimoto Y."/>
            <person name="Seto Y."/>
            <person name="Wang Y."/>
            <person name="Wakatake T."/>
            <person name="Sakakibara H."/>
            <person name="Demura T."/>
            <person name="Yamaguchi S."/>
            <person name="Yoneyama K."/>
            <person name="Manabe R.I."/>
            <person name="Nelson D.C."/>
            <person name="Schulman A.H."/>
            <person name="Timko M.P."/>
            <person name="dePamphilis C.W."/>
            <person name="Choi D."/>
            <person name="Shirasu K."/>
        </authorList>
    </citation>
    <scope>NUCLEOTIDE SEQUENCE [LARGE SCALE GENOMIC DNA]</scope>
    <source>
        <strain evidence="4">cv. UVA1</strain>
    </source>
</reference>
<evidence type="ECO:0000313" key="4">
    <source>
        <dbReference type="Proteomes" id="UP000325081"/>
    </source>
</evidence>
<feature type="region of interest" description="Disordered" evidence="1">
    <location>
        <begin position="35"/>
        <end position="59"/>
    </location>
</feature>
<feature type="transmembrane region" description="Helical" evidence="2">
    <location>
        <begin position="118"/>
        <end position="136"/>
    </location>
</feature>
<dbReference type="Proteomes" id="UP000325081">
    <property type="component" value="Unassembled WGS sequence"/>
</dbReference>
<evidence type="ECO:0000256" key="2">
    <source>
        <dbReference type="SAM" id="Phobius"/>
    </source>
</evidence>
<protein>
    <submittedName>
        <fullName evidence="3">Protein transport protein SEC24</fullName>
    </submittedName>
</protein>